<dbReference type="EMBL" id="CP133622">
    <property type="protein sequence ID" value="WMV55137.1"/>
    <property type="molecule type" value="Genomic_DNA"/>
</dbReference>
<dbReference type="Proteomes" id="UP001234989">
    <property type="component" value="Chromosome 11"/>
</dbReference>
<accession>A0AAF0UZ04</accession>
<dbReference type="AlphaFoldDB" id="A0AAF0UZ04"/>
<reference evidence="1" key="1">
    <citation type="submission" date="2023-08" db="EMBL/GenBank/DDBJ databases">
        <title>A de novo genome assembly of Solanum verrucosum Schlechtendal, a Mexican diploid species geographically isolated from the other diploid A-genome species in potato relatives.</title>
        <authorList>
            <person name="Hosaka K."/>
        </authorList>
    </citation>
    <scope>NUCLEOTIDE SEQUENCE</scope>
    <source>
        <tissue evidence="1">Young leaves</tissue>
    </source>
</reference>
<sequence length="150" mass="17438">MKLISPSFWAQVFLLPKKVLQQIETICKRFLWNGDAQTKGKALVAWDKLCWPKVAGGLNVTNVRPWEMQAKQASWVVRKILQAGHWISEAGLQMEKVMEAETFTMKDMYKTLRGELSKVPWRRMICNNQGSPKWTIHPILGYTKEIVHKR</sequence>
<protein>
    <submittedName>
        <fullName evidence="1">Uncharacterized protein</fullName>
    </submittedName>
</protein>
<dbReference type="PANTHER" id="PTHR33116:SF66">
    <property type="entry name" value="REVERSE TRANSCRIPTASE ZINC-BINDING DOMAIN-CONTAINING PROTEIN"/>
    <property type="match status" value="1"/>
</dbReference>
<name>A0AAF0UZ04_SOLVR</name>
<evidence type="ECO:0000313" key="1">
    <source>
        <dbReference type="EMBL" id="WMV55137.1"/>
    </source>
</evidence>
<proteinExistence type="predicted"/>
<keyword evidence="2" id="KW-1185">Reference proteome</keyword>
<evidence type="ECO:0000313" key="2">
    <source>
        <dbReference type="Proteomes" id="UP001234989"/>
    </source>
</evidence>
<dbReference type="PANTHER" id="PTHR33116">
    <property type="entry name" value="REVERSE TRANSCRIPTASE ZINC-BINDING DOMAIN-CONTAINING PROTEIN-RELATED-RELATED"/>
    <property type="match status" value="1"/>
</dbReference>
<gene>
    <name evidence="1" type="ORF">MTR67_048522</name>
</gene>
<organism evidence="1 2">
    <name type="scientific">Solanum verrucosum</name>
    <dbReference type="NCBI Taxonomy" id="315347"/>
    <lineage>
        <taxon>Eukaryota</taxon>
        <taxon>Viridiplantae</taxon>
        <taxon>Streptophyta</taxon>
        <taxon>Embryophyta</taxon>
        <taxon>Tracheophyta</taxon>
        <taxon>Spermatophyta</taxon>
        <taxon>Magnoliopsida</taxon>
        <taxon>eudicotyledons</taxon>
        <taxon>Gunneridae</taxon>
        <taxon>Pentapetalae</taxon>
        <taxon>asterids</taxon>
        <taxon>lamiids</taxon>
        <taxon>Solanales</taxon>
        <taxon>Solanaceae</taxon>
        <taxon>Solanoideae</taxon>
        <taxon>Solaneae</taxon>
        <taxon>Solanum</taxon>
    </lineage>
</organism>